<dbReference type="Pfam" id="PF00440">
    <property type="entry name" value="TetR_N"/>
    <property type="match status" value="1"/>
</dbReference>
<accession>A0ABT3Z9Q6</accession>
<dbReference type="Pfam" id="PF16925">
    <property type="entry name" value="TetR_C_13"/>
    <property type="match status" value="1"/>
</dbReference>
<evidence type="ECO:0000256" key="1">
    <source>
        <dbReference type="ARBA" id="ARBA00023015"/>
    </source>
</evidence>
<dbReference type="InterPro" id="IPR036271">
    <property type="entry name" value="Tet_transcr_reg_TetR-rel_C_sf"/>
</dbReference>
<organism evidence="6 7">
    <name type="scientific">Hoeflea algicola</name>
    <dbReference type="NCBI Taxonomy" id="2983763"/>
    <lineage>
        <taxon>Bacteria</taxon>
        <taxon>Pseudomonadati</taxon>
        <taxon>Pseudomonadota</taxon>
        <taxon>Alphaproteobacteria</taxon>
        <taxon>Hyphomicrobiales</taxon>
        <taxon>Rhizobiaceae</taxon>
        <taxon>Hoeflea</taxon>
    </lineage>
</organism>
<evidence type="ECO:0000313" key="7">
    <source>
        <dbReference type="Proteomes" id="UP001073227"/>
    </source>
</evidence>
<reference evidence="6" key="1">
    <citation type="submission" date="2022-10" db="EMBL/GenBank/DDBJ databases">
        <title>Hoeflea sp. G2-23, isolated from marine algae.</title>
        <authorList>
            <person name="Kristyanto S."/>
            <person name="Kim J.M."/>
            <person name="Jeon C.O."/>
        </authorList>
    </citation>
    <scope>NUCLEOTIDE SEQUENCE</scope>
    <source>
        <strain evidence="6">G2-23</strain>
    </source>
</reference>
<name>A0ABT3Z9Q6_9HYPH</name>
<dbReference type="PROSITE" id="PS50977">
    <property type="entry name" value="HTH_TETR_2"/>
    <property type="match status" value="1"/>
</dbReference>
<sequence length="195" mass="21512">MEPQKDTRSLILSTGRRLTAKRGYTGVGLSDLLKEAGVPKGSFYHYFPSKEAYGCAVLDDFIQEYNARLGSSLRQPEMDARTRFLAYFEDWHRNQVSPNPEDRCLVVRLSAEVADLSPTMSRILQQGVIGIVEHLANTLEEGVADGTIGPLGDPSAMAETIYHMWLGASLVASLSHDDASLKSAMRATQELIPRL</sequence>
<dbReference type="RefSeq" id="WP_267654081.1">
    <property type="nucleotide sequence ID" value="NZ_JAOVZR010000001.1"/>
</dbReference>
<keyword evidence="1" id="KW-0805">Transcription regulation</keyword>
<dbReference type="InterPro" id="IPR009057">
    <property type="entry name" value="Homeodomain-like_sf"/>
</dbReference>
<comment type="caution">
    <text evidence="6">The sequence shown here is derived from an EMBL/GenBank/DDBJ whole genome shotgun (WGS) entry which is preliminary data.</text>
</comment>
<dbReference type="Proteomes" id="UP001073227">
    <property type="component" value="Unassembled WGS sequence"/>
</dbReference>
<evidence type="ECO:0000256" key="3">
    <source>
        <dbReference type="ARBA" id="ARBA00023163"/>
    </source>
</evidence>
<dbReference type="SUPFAM" id="SSF48498">
    <property type="entry name" value="Tetracyclin repressor-like, C-terminal domain"/>
    <property type="match status" value="1"/>
</dbReference>
<keyword evidence="7" id="KW-1185">Reference proteome</keyword>
<dbReference type="PANTHER" id="PTHR47506">
    <property type="entry name" value="TRANSCRIPTIONAL REGULATORY PROTEIN"/>
    <property type="match status" value="1"/>
</dbReference>
<dbReference type="PRINTS" id="PR00455">
    <property type="entry name" value="HTHTETR"/>
</dbReference>
<dbReference type="PANTHER" id="PTHR47506:SF6">
    <property type="entry name" value="HTH-TYPE TRANSCRIPTIONAL REPRESSOR NEMR"/>
    <property type="match status" value="1"/>
</dbReference>
<dbReference type="InterPro" id="IPR011075">
    <property type="entry name" value="TetR_C"/>
</dbReference>
<proteinExistence type="predicted"/>
<evidence type="ECO:0000313" key="6">
    <source>
        <dbReference type="EMBL" id="MCY0148520.1"/>
    </source>
</evidence>
<dbReference type="InterPro" id="IPR001647">
    <property type="entry name" value="HTH_TetR"/>
</dbReference>
<dbReference type="EMBL" id="JAOVZR010000001">
    <property type="protein sequence ID" value="MCY0148520.1"/>
    <property type="molecule type" value="Genomic_DNA"/>
</dbReference>
<keyword evidence="3" id="KW-0804">Transcription</keyword>
<dbReference type="SUPFAM" id="SSF46689">
    <property type="entry name" value="Homeodomain-like"/>
    <property type="match status" value="1"/>
</dbReference>
<evidence type="ECO:0000256" key="2">
    <source>
        <dbReference type="ARBA" id="ARBA00023125"/>
    </source>
</evidence>
<feature type="domain" description="HTH tetR-type" evidence="5">
    <location>
        <begin position="5"/>
        <end position="65"/>
    </location>
</feature>
<evidence type="ECO:0000259" key="5">
    <source>
        <dbReference type="PROSITE" id="PS50977"/>
    </source>
</evidence>
<gene>
    <name evidence="6" type="ORF">OEG84_12540</name>
</gene>
<evidence type="ECO:0000256" key="4">
    <source>
        <dbReference type="PROSITE-ProRule" id="PRU00335"/>
    </source>
</evidence>
<dbReference type="Gene3D" id="1.10.357.10">
    <property type="entry name" value="Tetracycline Repressor, domain 2"/>
    <property type="match status" value="1"/>
</dbReference>
<keyword evidence="2 4" id="KW-0238">DNA-binding</keyword>
<feature type="DNA-binding region" description="H-T-H motif" evidence="4">
    <location>
        <begin position="28"/>
        <end position="47"/>
    </location>
</feature>
<protein>
    <submittedName>
        <fullName evidence="6">TetR/AcrR family transcriptional regulator</fullName>
    </submittedName>
</protein>